<proteinExistence type="predicted"/>
<gene>
    <name evidence="7" type="primary">g2873</name>
    <name evidence="7" type="ORF">VP750_LOCUS2459</name>
</gene>
<dbReference type="PANTHER" id="PTHR43811">
    <property type="entry name" value="FKBP-TYPE PEPTIDYL-PROLYL CIS-TRANS ISOMERASE FKPA"/>
    <property type="match status" value="1"/>
</dbReference>
<keyword evidence="8" id="KW-1185">Reference proteome</keyword>
<dbReference type="PROSITE" id="PS50059">
    <property type="entry name" value="FKBP_PPIASE"/>
    <property type="match status" value="1"/>
</dbReference>
<dbReference type="InterPro" id="IPR001179">
    <property type="entry name" value="PPIase_FKBP_dom"/>
</dbReference>
<keyword evidence="3 5" id="KW-0697">Rotamase</keyword>
<reference evidence="7 8" key="1">
    <citation type="submission" date="2024-06" db="EMBL/GenBank/DDBJ databases">
        <authorList>
            <person name="Kraege A."/>
            <person name="Thomma B."/>
        </authorList>
    </citation>
    <scope>NUCLEOTIDE SEQUENCE [LARGE SCALE GENOMIC DNA]</scope>
</reference>
<comment type="catalytic activity">
    <reaction evidence="1 5">
        <text>[protein]-peptidylproline (omega=180) = [protein]-peptidylproline (omega=0)</text>
        <dbReference type="Rhea" id="RHEA:16237"/>
        <dbReference type="Rhea" id="RHEA-COMP:10747"/>
        <dbReference type="Rhea" id="RHEA-COMP:10748"/>
        <dbReference type="ChEBI" id="CHEBI:83833"/>
        <dbReference type="ChEBI" id="CHEBI:83834"/>
        <dbReference type="EC" id="5.2.1.8"/>
    </reaction>
</comment>
<name>A0ABP1FQF8_9CHLO</name>
<dbReference type="EMBL" id="CAXHTA020000004">
    <property type="protein sequence ID" value="CAL5220800.1"/>
    <property type="molecule type" value="Genomic_DNA"/>
</dbReference>
<evidence type="ECO:0000256" key="5">
    <source>
        <dbReference type="PROSITE-ProRule" id="PRU00277"/>
    </source>
</evidence>
<evidence type="ECO:0000256" key="2">
    <source>
        <dbReference type="ARBA" id="ARBA00013194"/>
    </source>
</evidence>
<evidence type="ECO:0000256" key="1">
    <source>
        <dbReference type="ARBA" id="ARBA00000971"/>
    </source>
</evidence>
<evidence type="ECO:0000259" key="6">
    <source>
        <dbReference type="PROSITE" id="PS50059"/>
    </source>
</evidence>
<evidence type="ECO:0000313" key="8">
    <source>
        <dbReference type="Proteomes" id="UP001497392"/>
    </source>
</evidence>
<dbReference type="SUPFAM" id="SSF54534">
    <property type="entry name" value="FKBP-like"/>
    <property type="match status" value="1"/>
</dbReference>
<feature type="domain" description="PPIase FKBP-type" evidence="6">
    <location>
        <begin position="131"/>
        <end position="223"/>
    </location>
</feature>
<protein>
    <recommendedName>
        <fullName evidence="2 5">peptidylprolyl isomerase</fullName>
        <ecNumber evidence="2 5">5.2.1.8</ecNumber>
    </recommendedName>
</protein>
<evidence type="ECO:0000256" key="4">
    <source>
        <dbReference type="ARBA" id="ARBA00023235"/>
    </source>
</evidence>
<organism evidence="7 8">
    <name type="scientific">Coccomyxa viridis</name>
    <dbReference type="NCBI Taxonomy" id="1274662"/>
    <lineage>
        <taxon>Eukaryota</taxon>
        <taxon>Viridiplantae</taxon>
        <taxon>Chlorophyta</taxon>
        <taxon>core chlorophytes</taxon>
        <taxon>Trebouxiophyceae</taxon>
        <taxon>Trebouxiophyceae incertae sedis</taxon>
        <taxon>Coccomyxaceae</taxon>
        <taxon>Coccomyxa</taxon>
    </lineage>
</organism>
<dbReference type="Gene3D" id="3.10.50.40">
    <property type="match status" value="1"/>
</dbReference>
<dbReference type="EC" id="5.2.1.8" evidence="2 5"/>
<evidence type="ECO:0000313" key="7">
    <source>
        <dbReference type="EMBL" id="CAL5220800.1"/>
    </source>
</evidence>
<evidence type="ECO:0000256" key="3">
    <source>
        <dbReference type="ARBA" id="ARBA00023110"/>
    </source>
</evidence>
<dbReference type="InterPro" id="IPR046357">
    <property type="entry name" value="PPIase_dom_sf"/>
</dbReference>
<dbReference type="Pfam" id="PF00254">
    <property type="entry name" value="FKBP_C"/>
    <property type="match status" value="1"/>
</dbReference>
<accession>A0ABP1FQF8</accession>
<dbReference type="PANTHER" id="PTHR43811:SF17">
    <property type="entry name" value="PEPTIDYL-PROLYL CIS-TRANS ISOMERASE FKBP16-3, CHLOROPLASTIC"/>
    <property type="match status" value="1"/>
</dbReference>
<sequence>MVSLSAFPAGLSRPIATKELHSEKATQLCAPKHHRCKKPFRGINTHCSAEPRDAPNRRDLLASTAALCSAALLLREAPAGAADSGANTVTNKLLCDEECLASLESIQTQETKTGLKYKDIVVGKGPSPPTGYQVTAHYVAMTPNGRVFDSSLDRGFPYDIRVGSGQIVAGLDEGIASMKPGGLRRLYIPGNLSFPKGLPSGPGRPRVPPASPVVFDVQLLYIPGLEADDE</sequence>
<keyword evidence="4 5" id="KW-0413">Isomerase</keyword>
<comment type="caution">
    <text evidence="7">The sequence shown here is derived from an EMBL/GenBank/DDBJ whole genome shotgun (WGS) entry which is preliminary data.</text>
</comment>
<dbReference type="Proteomes" id="UP001497392">
    <property type="component" value="Unassembled WGS sequence"/>
</dbReference>